<keyword evidence="4" id="KW-0808">Transferase</keyword>
<evidence type="ECO:0000313" key="11">
    <source>
        <dbReference type="Proteomes" id="UP001523216"/>
    </source>
</evidence>
<evidence type="ECO:0000256" key="7">
    <source>
        <dbReference type="ARBA" id="ARBA00022840"/>
    </source>
</evidence>
<dbReference type="SUPFAM" id="SSF55874">
    <property type="entry name" value="ATPase domain of HSP90 chaperone/DNA topoisomerase II/histidine kinase"/>
    <property type="match status" value="1"/>
</dbReference>
<dbReference type="PANTHER" id="PTHR24421">
    <property type="entry name" value="NITRATE/NITRITE SENSOR PROTEIN NARX-RELATED"/>
    <property type="match status" value="1"/>
</dbReference>
<organism evidence="10 11">
    <name type="scientific">Paractinoplanes hotanensis</name>
    <dbReference type="NCBI Taxonomy" id="2906497"/>
    <lineage>
        <taxon>Bacteria</taxon>
        <taxon>Bacillati</taxon>
        <taxon>Actinomycetota</taxon>
        <taxon>Actinomycetes</taxon>
        <taxon>Micromonosporales</taxon>
        <taxon>Micromonosporaceae</taxon>
        <taxon>Paractinoplanes</taxon>
    </lineage>
</organism>
<evidence type="ECO:0000256" key="5">
    <source>
        <dbReference type="ARBA" id="ARBA00022741"/>
    </source>
</evidence>
<keyword evidence="5" id="KW-0547">Nucleotide-binding</keyword>
<comment type="caution">
    <text evidence="10">The sequence shown here is derived from an EMBL/GenBank/DDBJ whole genome shotgun (WGS) entry which is preliminary data.</text>
</comment>
<reference evidence="10 11" key="1">
    <citation type="submission" date="2022-06" db="EMBL/GenBank/DDBJ databases">
        <title>Actinoplanes abujensis sp. nov., isolated from Nigerian arid soil.</title>
        <authorList>
            <person name="Ding P."/>
        </authorList>
    </citation>
    <scope>NUCLEOTIDE SEQUENCE [LARGE SCALE GENOMIC DNA]</scope>
    <source>
        <strain evidence="11">TRM88002</strain>
    </source>
</reference>
<dbReference type="InterPro" id="IPR029016">
    <property type="entry name" value="GAF-like_dom_sf"/>
</dbReference>
<dbReference type="Gene3D" id="3.30.450.40">
    <property type="match status" value="2"/>
</dbReference>
<feature type="domain" description="GAF" evidence="9">
    <location>
        <begin position="59"/>
        <end position="203"/>
    </location>
</feature>
<evidence type="ECO:0000256" key="4">
    <source>
        <dbReference type="ARBA" id="ARBA00022679"/>
    </source>
</evidence>
<dbReference type="RefSeq" id="WP_251804834.1">
    <property type="nucleotide sequence ID" value="NZ_JAMQOL010000094.1"/>
</dbReference>
<name>A0ABT0YIM1_9ACTN</name>
<dbReference type="SMART" id="SM00065">
    <property type="entry name" value="GAF"/>
    <property type="match status" value="2"/>
</dbReference>
<keyword evidence="7" id="KW-0067">ATP-binding</keyword>
<dbReference type="InterPro" id="IPR003594">
    <property type="entry name" value="HATPase_dom"/>
</dbReference>
<dbReference type="InterPro" id="IPR036890">
    <property type="entry name" value="HATPase_C_sf"/>
</dbReference>
<evidence type="ECO:0000256" key="3">
    <source>
        <dbReference type="ARBA" id="ARBA00022553"/>
    </source>
</evidence>
<evidence type="ECO:0000256" key="2">
    <source>
        <dbReference type="ARBA" id="ARBA00012438"/>
    </source>
</evidence>
<evidence type="ECO:0000256" key="8">
    <source>
        <dbReference type="ARBA" id="ARBA00023012"/>
    </source>
</evidence>
<dbReference type="Pfam" id="PF07730">
    <property type="entry name" value="HisKA_3"/>
    <property type="match status" value="1"/>
</dbReference>
<dbReference type="Pfam" id="PF02518">
    <property type="entry name" value="HATPase_c"/>
    <property type="match status" value="1"/>
</dbReference>
<keyword evidence="8" id="KW-0902">Two-component regulatory system</keyword>
<evidence type="ECO:0000256" key="6">
    <source>
        <dbReference type="ARBA" id="ARBA00022777"/>
    </source>
</evidence>
<dbReference type="InterPro" id="IPR050482">
    <property type="entry name" value="Sensor_HK_TwoCompSys"/>
</dbReference>
<evidence type="ECO:0000256" key="1">
    <source>
        <dbReference type="ARBA" id="ARBA00000085"/>
    </source>
</evidence>
<feature type="domain" description="GAF" evidence="9">
    <location>
        <begin position="224"/>
        <end position="365"/>
    </location>
</feature>
<evidence type="ECO:0000259" key="9">
    <source>
        <dbReference type="SMART" id="SM00065"/>
    </source>
</evidence>
<dbReference type="PANTHER" id="PTHR24421:SF10">
    <property type="entry name" value="NITRATE_NITRITE SENSOR PROTEIN NARQ"/>
    <property type="match status" value="1"/>
</dbReference>
<evidence type="ECO:0000313" key="10">
    <source>
        <dbReference type="EMBL" id="MCM4085099.1"/>
    </source>
</evidence>
<sequence>MGIVTAGRENSIPAAFTDLPDTAIVTAQSREEIERLAAGLVAEQAALRRVAGLVARDVPPGEVLEAVVTEAAGLVGVGFTTLLRFEPDGATEVVAVHDPPEGVAVGMRAPAKGDGATQRVWRTGRPARADQLADMSGAWAQLASGHGFLSSAAAPILAEDRLWGVLVAAGRGALPPQIEEKLARFAGLAGTAVASSQARADVQALADEQAALLRVAELVARGGPSDAVFEAVAAEAQRLLDGQPMILVRFEQDAAMMVISPSDGPTPPGIRIEYSSGTMPDRVRRTARAVRVDDFNVEPNAAFACRHGLTAGVAAPIVVESCVWGMLATTSADGPLVPGIEDRLQRFANLIGTAVSNATSRAQLIASRARVLSTADETRRRLQRDVHDGAQQRLVHTVIALKLARQSLTQGDVPTSIDRIEEALLHAQRAADELREVVSGILPAALTRSGLRGGVESLLADQPLLVDADVEVPRMAVEVETTAYFIIAEALTNVVKHANAGRAWVRANLHAGALHIEVGDDGIGGARVGDGSGLTGLFDRVEARSGQLQVRSPPGQGTTIRATLSVGEPHVPPPGQPVSRRLA</sequence>
<protein>
    <recommendedName>
        <fullName evidence="2">histidine kinase</fullName>
        <ecNumber evidence="2">2.7.13.3</ecNumber>
    </recommendedName>
</protein>
<dbReference type="EC" id="2.7.13.3" evidence="2"/>
<keyword evidence="6" id="KW-0418">Kinase</keyword>
<dbReference type="Pfam" id="PF01590">
    <property type="entry name" value="GAF"/>
    <property type="match status" value="2"/>
</dbReference>
<dbReference type="CDD" id="cd16917">
    <property type="entry name" value="HATPase_UhpB-NarQ-NarX-like"/>
    <property type="match status" value="1"/>
</dbReference>
<gene>
    <name evidence="10" type="ORF">LXN57_46990</name>
</gene>
<comment type="catalytic activity">
    <reaction evidence="1">
        <text>ATP + protein L-histidine = ADP + protein N-phospho-L-histidine.</text>
        <dbReference type="EC" id="2.7.13.3"/>
    </reaction>
</comment>
<accession>A0ABT0YIM1</accession>
<dbReference type="InterPro" id="IPR011712">
    <property type="entry name" value="Sig_transdc_His_kin_sub3_dim/P"/>
</dbReference>
<dbReference type="SUPFAM" id="SSF55781">
    <property type="entry name" value="GAF domain-like"/>
    <property type="match status" value="2"/>
</dbReference>
<dbReference type="Gene3D" id="3.30.565.10">
    <property type="entry name" value="Histidine kinase-like ATPase, C-terminal domain"/>
    <property type="match status" value="1"/>
</dbReference>
<proteinExistence type="predicted"/>
<dbReference type="Proteomes" id="UP001523216">
    <property type="component" value="Unassembled WGS sequence"/>
</dbReference>
<dbReference type="InterPro" id="IPR003018">
    <property type="entry name" value="GAF"/>
</dbReference>
<keyword evidence="11" id="KW-1185">Reference proteome</keyword>
<keyword evidence="3" id="KW-0597">Phosphoprotein</keyword>
<dbReference type="EMBL" id="JAMQOL010000094">
    <property type="protein sequence ID" value="MCM4085099.1"/>
    <property type="molecule type" value="Genomic_DNA"/>
</dbReference>